<keyword evidence="1" id="KW-0812">Transmembrane</keyword>
<accession>A0A833SR61</accession>
<evidence type="ECO:0000313" key="2">
    <source>
        <dbReference type="EMBL" id="KAF4008532.1"/>
    </source>
</evidence>
<keyword evidence="1" id="KW-0472">Membrane</keyword>
<gene>
    <name evidence="2" type="ORF">G4228_020286</name>
</gene>
<organism evidence="2 3">
    <name type="scientific">Cervus hanglu yarkandensis</name>
    <name type="common">Yarkand deer</name>
    <dbReference type="NCBI Taxonomy" id="84702"/>
    <lineage>
        <taxon>Eukaryota</taxon>
        <taxon>Metazoa</taxon>
        <taxon>Chordata</taxon>
        <taxon>Craniata</taxon>
        <taxon>Vertebrata</taxon>
        <taxon>Euteleostomi</taxon>
        <taxon>Mammalia</taxon>
        <taxon>Eutheria</taxon>
        <taxon>Laurasiatheria</taxon>
        <taxon>Artiodactyla</taxon>
        <taxon>Ruminantia</taxon>
        <taxon>Pecora</taxon>
        <taxon>Cervidae</taxon>
        <taxon>Cervinae</taxon>
        <taxon>Cervus</taxon>
    </lineage>
</organism>
<comment type="caution">
    <text evidence="2">The sequence shown here is derived from an EMBL/GenBank/DDBJ whole genome shotgun (WGS) entry which is preliminary data.</text>
</comment>
<reference evidence="2 3" key="1">
    <citation type="submission" date="2019-10" db="EMBL/GenBank/DDBJ databases">
        <title>Chromosome-level genome assembly of Tarim red deer.</title>
        <authorList>
            <person name="Ba H."/>
        </authorList>
    </citation>
    <scope>NUCLEOTIDE SEQUENCE [LARGE SCALE GENOMIC DNA]</scope>
    <source>
        <strain evidence="2">CEY-2017</strain>
        <tissue evidence="2">Blood</tissue>
    </source>
</reference>
<dbReference type="AlphaFoldDB" id="A0A833SR61"/>
<evidence type="ECO:0000256" key="1">
    <source>
        <dbReference type="SAM" id="Phobius"/>
    </source>
</evidence>
<dbReference type="EMBL" id="WMHW01002204">
    <property type="protein sequence ID" value="KAF4008532.1"/>
    <property type="molecule type" value="Genomic_DNA"/>
</dbReference>
<keyword evidence="1" id="KW-1133">Transmembrane helix</keyword>
<feature type="transmembrane region" description="Helical" evidence="1">
    <location>
        <begin position="25"/>
        <end position="44"/>
    </location>
</feature>
<keyword evidence="3" id="KW-1185">Reference proteome</keyword>
<evidence type="ECO:0000313" key="3">
    <source>
        <dbReference type="Proteomes" id="UP000631465"/>
    </source>
</evidence>
<proteinExistence type="predicted"/>
<sequence length="75" mass="7928">MITATTAEEISGLKDLKEAAVVQNLISLPGETVLFLLLVALLLFPTGEADSKSTSAYCQLLKGKNCVSQIPGPCY</sequence>
<protein>
    <submittedName>
        <fullName evidence="2">Uncharacterized protein</fullName>
    </submittedName>
</protein>
<name>A0A833SR61_9CERV</name>
<dbReference type="Proteomes" id="UP000631465">
    <property type="component" value="Unassembled WGS sequence"/>
</dbReference>